<evidence type="ECO:0000313" key="2">
    <source>
        <dbReference type="Proteomes" id="UP000293535"/>
    </source>
</evidence>
<name>A0A482T3S7_HALHI</name>
<sequence>MDRVVTAFVETGIDVETGIELVRVGERLLAVADTVPIDPGTARTSVAGVAVYAADRFTPGKALTQADVVEAVSETVPTSMVIFIHLAILVNFSTDIRIHDETII</sequence>
<evidence type="ECO:0000313" key="1">
    <source>
        <dbReference type="EMBL" id="RYJ09510.1"/>
    </source>
</evidence>
<gene>
    <name evidence="1" type="ORF">ELS20_05400</name>
</gene>
<reference evidence="1 2" key="1">
    <citation type="submission" date="2018-12" db="EMBL/GenBank/DDBJ databases">
        <title>Draft genome sequence of Haloarcula hispinica strain 18.1, an halophilic archaeon isolated from Chott El Jerid of Southern Tunisia.</title>
        <authorList>
            <person name="Najjari A."/>
            <person name="Ben Dhia O."/>
            <person name="Ferjani R."/>
            <person name="Mahjoubi M."/>
            <person name="Sghaier H."/>
            <person name="Elshahed M."/>
            <person name="Ouzari H.I."/>
            <person name="Cherid A."/>
            <person name="Youssef N."/>
        </authorList>
    </citation>
    <scope>NUCLEOTIDE SEQUENCE [LARGE SCALE GENOMIC DNA]</scope>
    <source>
        <strain evidence="1 2">18.1</strain>
    </source>
</reference>
<dbReference type="Proteomes" id="UP000293535">
    <property type="component" value="Unassembled WGS sequence"/>
</dbReference>
<proteinExistence type="predicted"/>
<dbReference type="AlphaFoldDB" id="A0A482T3S7"/>
<protein>
    <submittedName>
        <fullName evidence="1">Uncharacterized protein</fullName>
    </submittedName>
</protein>
<dbReference type="RefSeq" id="WP_129755215.1">
    <property type="nucleotide sequence ID" value="NZ_JAFKAA010000002.1"/>
</dbReference>
<dbReference type="EMBL" id="RZIG01000002">
    <property type="protein sequence ID" value="RYJ09510.1"/>
    <property type="molecule type" value="Genomic_DNA"/>
</dbReference>
<organism evidence="1 2">
    <name type="scientific">Haloarcula hispanica</name>
    <dbReference type="NCBI Taxonomy" id="51589"/>
    <lineage>
        <taxon>Archaea</taxon>
        <taxon>Methanobacteriati</taxon>
        <taxon>Methanobacteriota</taxon>
        <taxon>Stenosarchaea group</taxon>
        <taxon>Halobacteria</taxon>
        <taxon>Halobacteriales</taxon>
        <taxon>Haloarculaceae</taxon>
        <taxon>Haloarcula</taxon>
    </lineage>
</organism>
<accession>A0A482T3S7</accession>
<comment type="caution">
    <text evidence="1">The sequence shown here is derived from an EMBL/GenBank/DDBJ whole genome shotgun (WGS) entry which is preliminary data.</text>
</comment>